<proteinExistence type="predicted"/>
<dbReference type="Proteomes" id="UP000597459">
    <property type="component" value="Unassembled WGS sequence"/>
</dbReference>
<reference evidence="1" key="1">
    <citation type="submission" date="2019-11" db="EMBL/GenBank/DDBJ databases">
        <title>Description of new Acetobacter species.</title>
        <authorList>
            <person name="Cleenwerck I."/>
            <person name="Sombolestani A.S."/>
        </authorList>
    </citation>
    <scope>NUCLEOTIDE SEQUENCE</scope>
    <source>
        <strain evidence="1">LMG 1626</strain>
    </source>
</reference>
<evidence type="ECO:0000313" key="2">
    <source>
        <dbReference type="Proteomes" id="UP000597459"/>
    </source>
</evidence>
<name>A0A967EAY2_9PROT</name>
<gene>
    <name evidence="1" type="ORF">GOB87_02685</name>
</gene>
<sequence length="127" mass="12560">MNLAATETGPSGVSGAISVPAVPIHGLASVTFPECDAGAGLLVSNDGSAPLSLWYASGETEAPTVPDGARANGGRITIQPGAQEVLTDCIGTVGVTYQGGPFTVVPGTLHYAGFEDPADHPAATVSL</sequence>
<organism evidence="1 2">
    <name type="scientific">Acetobacter estunensis</name>
    <dbReference type="NCBI Taxonomy" id="104097"/>
    <lineage>
        <taxon>Bacteria</taxon>
        <taxon>Pseudomonadati</taxon>
        <taxon>Pseudomonadota</taxon>
        <taxon>Alphaproteobacteria</taxon>
        <taxon>Acetobacterales</taxon>
        <taxon>Acetobacteraceae</taxon>
        <taxon>Acetobacter</taxon>
    </lineage>
</organism>
<keyword evidence="2" id="KW-1185">Reference proteome</keyword>
<evidence type="ECO:0000313" key="1">
    <source>
        <dbReference type="EMBL" id="NHO52868.1"/>
    </source>
</evidence>
<protein>
    <submittedName>
        <fullName evidence="1">Uncharacterized protein</fullName>
    </submittedName>
</protein>
<accession>A0A967EAY2</accession>
<comment type="caution">
    <text evidence="1">The sequence shown here is derived from an EMBL/GenBank/DDBJ whole genome shotgun (WGS) entry which is preliminary data.</text>
</comment>
<dbReference type="AlphaFoldDB" id="A0A967EAY2"/>
<dbReference type="EMBL" id="WOTH01000003">
    <property type="protein sequence ID" value="NHO52868.1"/>
    <property type="molecule type" value="Genomic_DNA"/>
</dbReference>